<reference evidence="2" key="1">
    <citation type="submission" date="2020-04" db="EMBL/GenBank/DDBJ databases">
        <title>Genome Assembly and Annotation of Botryosphaeria dothidea sdau 11-99, a Latent Pathogen of Apple Fruit Ring Rot in China.</title>
        <authorList>
            <person name="Yu C."/>
            <person name="Diao Y."/>
            <person name="Lu Q."/>
            <person name="Zhao J."/>
            <person name="Cui S."/>
            <person name="Peng C."/>
            <person name="He B."/>
            <person name="Liu H."/>
        </authorList>
    </citation>
    <scope>NUCLEOTIDE SEQUENCE [LARGE SCALE GENOMIC DNA]</scope>
    <source>
        <strain evidence="2">Sdau11-99</strain>
    </source>
</reference>
<dbReference type="EMBL" id="WWBZ02000002">
    <property type="protein sequence ID" value="KAF4312757.1"/>
    <property type="molecule type" value="Genomic_DNA"/>
</dbReference>
<keyword evidence="3" id="KW-1185">Reference proteome</keyword>
<feature type="compositionally biased region" description="Basic and acidic residues" evidence="1">
    <location>
        <begin position="1"/>
        <end position="11"/>
    </location>
</feature>
<dbReference type="Proteomes" id="UP000572817">
    <property type="component" value="Unassembled WGS sequence"/>
</dbReference>
<sequence length="309" mass="33945">MDPAQGRDDQSQPKSPSPPKPPQRPILAVVIPSSSGASSGPATAPAGNGSSHPNPEPRDPEVPATAFPLGQDRDDSFAFWRHPGIIGWILVGSYGVLITEQTGNSDVLNQQMRATEADTCSPHTLACPDGDKPSSSLKDLLSQERTHLMAAVNPVGPWPDARESLPRTIVKVKIRNSKALMSEPGTNKRDDSELHSFLVLFAGLTHVAALPLVRWTDINRWEGSDAWPIITHEEVDGLHMTLPRRGAMVMEPGYSESLWERARTRPLFFARLHRMALIPTSRFQIVVGRVTSESFATMLETLMETFPWP</sequence>
<comment type="caution">
    <text evidence="2">The sequence shown here is derived from an EMBL/GenBank/DDBJ whole genome shotgun (WGS) entry which is preliminary data.</text>
</comment>
<organism evidence="2 3">
    <name type="scientific">Botryosphaeria dothidea</name>
    <dbReference type="NCBI Taxonomy" id="55169"/>
    <lineage>
        <taxon>Eukaryota</taxon>
        <taxon>Fungi</taxon>
        <taxon>Dikarya</taxon>
        <taxon>Ascomycota</taxon>
        <taxon>Pezizomycotina</taxon>
        <taxon>Dothideomycetes</taxon>
        <taxon>Dothideomycetes incertae sedis</taxon>
        <taxon>Botryosphaeriales</taxon>
        <taxon>Botryosphaeriaceae</taxon>
        <taxon>Botryosphaeria</taxon>
    </lineage>
</organism>
<evidence type="ECO:0000313" key="3">
    <source>
        <dbReference type="Proteomes" id="UP000572817"/>
    </source>
</evidence>
<feature type="region of interest" description="Disordered" evidence="1">
    <location>
        <begin position="1"/>
        <end position="70"/>
    </location>
</feature>
<evidence type="ECO:0000256" key="1">
    <source>
        <dbReference type="SAM" id="MobiDB-lite"/>
    </source>
</evidence>
<proteinExistence type="predicted"/>
<gene>
    <name evidence="2" type="ORF">GTA08_BOTSDO11982</name>
</gene>
<feature type="compositionally biased region" description="Low complexity" evidence="1">
    <location>
        <begin position="32"/>
        <end position="51"/>
    </location>
</feature>
<feature type="compositionally biased region" description="Pro residues" evidence="1">
    <location>
        <begin position="15"/>
        <end position="24"/>
    </location>
</feature>
<name>A0A8H4J6P6_9PEZI</name>
<evidence type="ECO:0000313" key="2">
    <source>
        <dbReference type="EMBL" id="KAF4312757.1"/>
    </source>
</evidence>
<protein>
    <submittedName>
        <fullName evidence="2">Uncharacterized protein</fullName>
    </submittedName>
</protein>
<accession>A0A8H4J6P6</accession>
<dbReference type="AlphaFoldDB" id="A0A8H4J6P6"/>